<organism evidence="2 3">
    <name type="scientific">Mucilaginibacter galii</name>
    <dbReference type="NCBI Taxonomy" id="2005073"/>
    <lineage>
        <taxon>Bacteria</taxon>
        <taxon>Pseudomonadati</taxon>
        <taxon>Bacteroidota</taxon>
        <taxon>Sphingobacteriia</taxon>
        <taxon>Sphingobacteriales</taxon>
        <taxon>Sphingobacteriaceae</taxon>
        <taxon>Mucilaginibacter</taxon>
    </lineage>
</organism>
<evidence type="ECO:0000256" key="1">
    <source>
        <dbReference type="SAM" id="SignalP"/>
    </source>
</evidence>
<sequence>MKVCITFFALVLCAHWSVAQQKVEIKPQFLAEKNYALSFKGYIEYEVTLNSKSPVPMLKLEEAGMKFPLRVVEATSIKATATTGSITASQQTPLSVKYDQAKLLRQVSQAELADPNDNTIKPLAGKAGKATINAKGKIKIETIDDVHLAESDINRQDMINFFKLPEGSGKDLQPGDTYTRKDALNLMDIGPTPISVKRECIYKLISLTDGKAYFDIVQKISGNFTNDARFTAVVTGNGTGKMTFDLEKKMPSELSNELDVKISMPFMPTASMEIIYHSVANNILKID</sequence>
<feature type="chain" id="PRO_5036904507" description="DUF3108 domain-containing protein" evidence="1">
    <location>
        <begin position="20"/>
        <end position="287"/>
    </location>
</feature>
<protein>
    <recommendedName>
        <fullName evidence="4">DUF3108 domain-containing protein</fullName>
    </recommendedName>
</protein>
<proteinExistence type="predicted"/>
<gene>
    <name evidence="2" type="ORF">GCM10011425_35930</name>
</gene>
<evidence type="ECO:0008006" key="4">
    <source>
        <dbReference type="Google" id="ProtNLM"/>
    </source>
</evidence>
<comment type="caution">
    <text evidence="2">The sequence shown here is derived from an EMBL/GenBank/DDBJ whole genome shotgun (WGS) entry which is preliminary data.</text>
</comment>
<evidence type="ECO:0000313" key="2">
    <source>
        <dbReference type="EMBL" id="GGI52381.1"/>
    </source>
</evidence>
<reference evidence="2" key="2">
    <citation type="submission" date="2020-09" db="EMBL/GenBank/DDBJ databases">
        <authorList>
            <person name="Sun Q."/>
            <person name="Sedlacek I."/>
        </authorList>
    </citation>
    <scope>NUCLEOTIDE SEQUENCE</scope>
    <source>
        <strain evidence="2">CCM 8711</strain>
    </source>
</reference>
<dbReference type="EMBL" id="BMDO01000012">
    <property type="protein sequence ID" value="GGI52381.1"/>
    <property type="molecule type" value="Genomic_DNA"/>
</dbReference>
<name>A0A917JBX2_9SPHI</name>
<evidence type="ECO:0000313" key="3">
    <source>
        <dbReference type="Proteomes" id="UP000662074"/>
    </source>
</evidence>
<dbReference type="RefSeq" id="WP_188418494.1">
    <property type="nucleotide sequence ID" value="NZ_BMDO01000012.1"/>
</dbReference>
<dbReference type="AlphaFoldDB" id="A0A917JBX2"/>
<keyword evidence="1" id="KW-0732">Signal</keyword>
<dbReference type="Proteomes" id="UP000662074">
    <property type="component" value="Unassembled WGS sequence"/>
</dbReference>
<keyword evidence="3" id="KW-1185">Reference proteome</keyword>
<reference evidence="2" key="1">
    <citation type="journal article" date="2014" name="Int. J. Syst. Evol. Microbiol.">
        <title>Complete genome sequence of Corynebacterium casei LMG S-19264T (=DSM 44701T), isolated from a smear-ripened cheese.</title>
        <authorList>
            <consortium name="US DOE Joint Genome Institute (JGI-PGF)"/>
            <person name="Walter F."/>
            <person name="Albersmeier A."/>
            <person name="Kalinowski J."/>
            <person name="Ruckert C."/>
        </authorList>
    </citation>
    <scope>NUCLEOTIDE SEQUENCE</scope>
    <source>
        <strain evidence="2">CCM 8711</strain>
    </source>
</reference>
<accession>A0A917JBX2</accession>
<feature type="signal peptide" evidence="1">
    <location>
        <begin position="1"/>
        <end position="19"/>
    </location>
</feature>